<dbReference type="Gene3D" id="2.10.70.10">
    <property type="entry name" value="Complement Module, domain 1"/>
    <property type="match status" value="5"/>
</dbReference>
<dbReference type="PaxDb" id="30732-ENSOMEP00000011450"/>
<dbReference type="PROSITE" id="PS50923">
    <property type="entry name" value="SUSHI"/>
    <property type="match status" value="4"/>
</dbReference>
<dbReference type="SMART" id="SM00032">
    <property type="entry name" value="CCP"/>
    <property type="match status" value="5"/>
</dbReference>
<keyword evidence="6" id="KW-1133">Transmembrane helix</keyword>
<evidence type="ECO:0000256" key="5">
    <source>
        <dbReference type="PROSITE-ProRule" id="PRU00302"/>
    </source>
</evidence>
<keyword evidence="10" id="KW-1185">Reference proteome</keyword>
<dbReference type="InterPro" id="IPR000436">
    <property type="entry name" value="Sushi_SCR_CCP_dom"/>
</dbReference>
<evidence type="ECO:0000256" key="2">
    <source>
        <dbReference type="ARBA" id="ARBA00022659"/>
    </source>
</evidence>
<comment type="caution">
    <text evidence="5">Lacks conserved residue(s) required for the propagation of feature annotation.</text>
</comment>
<dbReference type="InterPro" id="IPR035976">
    <property type="entry name" value="Sushi/SCR/CCP_sf"/>
</dbReference>
<dbReference type="Pfam" id="PF00084">
    <property type="entry name" value="Sushi"/>
    <property type="match status" value="4"/>
</dbReference>
<feature type="domain" description="Sushi" evidence="8">
    <location>
        <begin position="183"/>
        <end position="246"/>
    </location>
</feature>
<dbReference type="PANTHER" id="PTHR45785">
    <property type="entry name" value="COMPLEMENT FACTOR H-RELATED"/>
    <property type="match status" value="1"/>
</dbReference>
<dbReference type="PANTHER" id="PTHR45785:SF2">
    <property type="entry name" value="COMPLEMENT FACTOR H-RELATED"/>
    <property type="match status" value="1"/>
</dbReference>
<comment type="subcellular location">
    <subcellularLocation>
        <location evidence="1">Virion</location>
    </subcellularLocation>
</comment>
<evidence type="ECO:0000256" key="3">
    <source>
        <dbReference type="ARBA" id="ARBA00022729"/>
    </source>
</evidence>
<dbReference type="Ensembl" id="ENSOMET00000018542.1">
    <property type="protein sequence ID" value="ENSOMEP00000011450.1"/>
    <property type="gene ID" value="ENSOMEG00000012774.1"/>
</dbReference>
<proteinExistence type="predicted"/>
<feature type="disulfide bond" evidence="5">
    <location>
        <begin position="55"/>
        <end position="82"/>
    </location>
</feature>
<evidence type="ECO:0000256" key="6">
    <source>
        <dbReference type="SAM" id="Phobius"/>
    </source>
</evidence>
<keyword evidence="4 5" id="KW-1015">Disulfide bond</keyword>
<dbReference type="CDD" id="cd00033">
    <property type="entry name" value="CCP"/>
    <property type="match status" value="3"/>
</dbReference>
<feature type="chain" id="PRO_5017437868" description="Sushi domain-containing protein" evidence="7">
    <location>
        <begin position="22"/>
        <end position="366"/>
    </location>
</feature>
<dbReference type="SUPFAM" id="SSF57535">
    <property type="entry name" value="Complement control module/SCR domain"/>
    <property type="match status" value="5"/>
</dbReference>
<feature type="domain" description="Sushi" evidence="8">
    <location>
        <begin position="23"/>
        <end position="84"/>
    </location>
</feature>
<dbReference type="OMA" id="CYREFKS"/>
<dbReference type="Proteomes" id="UP000261560">
    <property type="component" value="Unplaced"/>
</dbReference>
<feature type="signal peptide" evidence="7">
    <location>
        <begin position="1"/>
        <end position="21"/>
    </location>
</feature>
<reference evidence="9" key="1">
    <citation type="submission" date="2025-08" db="UniProtKB">
        <authorList>
            <consortium name="Ensembl"/>
        </authorList>
    </citation>
    <scope>IDENTIFICATION</scope>
</reference>
<dbReference type="InterPro" id="IPR051503">
    <property type="entry name" value="ComplSys_Reg/VirEntry_Med"/>
</dbReference>
<keyword evidence="6" id="KW-0472">Membrane</keyword>
<reference evidence="9" key="2">
    <citation type="submission" date="2025-09" db="UniProtKB">
        <authorList>
            <consortium name="Ensembl"/>
        </authorList>
    </citation>
    <scope>IDENTIFICATION</scope>
</reference>
<evidence type="ECO:0000256" key="4">
    <source>
        <dbReference type="ARBA" id="ARBA00023157"/>
    </source>
</evidence>
<dbReference type="GeneTree" id="ENSGT00940000154967"/>
<keyword evidence="3 7" id="KW-0732">Signal</keyword>
<protein>
    <recommendedName>
        <fullName evidence="8">Sushi domain-containing protein</fullName>
    </recommendedName>
</protein>
<feature type="domain" description="Sushi" evidence="8">
    <location>
        <begin position="247"/>
        <end position="304"/>
    </location>
</feature>
<sequence length="366" mass="41098">MKLQLILLLLQLLENVPLSLSIKACSELPDIPHASVSEDTRKDVYQQGDMLRFTCDPGFRSDLPITYVCGSEGWVSIRKGSCYCELNALFVIVFLCTYTFLPLLYCIHSVRLLFLATTIRCEQPPSHGGLRIKGLPRNNGPIPPDHVLTFSCDSPDKVLIGSSVLICGREGQWNNPIPTCTELTCKVDQPPVGTTYDQSRKNVFLPGDRLTVTCDRDHWILDAITTRMVVTCNDDGRWDVRPVCQELVCPAPPTIEDADFIKSKTEYRNGESVQYFCPRFYVMEGGPYQTCKNGKWTGHLRCIKPCSVSREDLSQNNILFARDSYKPFIEHGSYVTFTCKGGKLPDGLLEMHQQCVEGLIDLPSCV</sequence>
<feature type="domain" description="Sushi" evidence="8">
    <location>
        <begin position="119"/>
        <end position="182"/>
    </location>
</feature>
<keyword evidence="2 5" id="KW-0768">Sushi</keyword>
<accession>A0A3B3C0U5</accession>
<evidence type="ECO:0000259" key="8">
    <source>
        <dbReference type="PROSITE" id="PS50923"/>
    </source>
</evidence>
<evidence type="ECO:0000256" key="7">
    <source>
        <dbReference type="SAM" id="SignalP"/>
    </source>
</evidence>
<feature type="transmembrane region" description="Helical" evidence="6">
    <location>
        <begin position="88"/>
        <end position="107"/>
    </location>
</feature>
<dbReference type="STRING" id="30732.ENSOMEP00000011450"/>
<dbReference type="AlphaFoldDB" id="A0A3B3C0U5"/>
<organism evidence="9 10">
    <name type="scientific">Oryzias melastigma</name>
    <name type="common">Marine medaka</name>
    <dbReference type="NCBI Taxonomy" id="30732"/>
    <lineage>
        <taxon>Eukaryota</taxon>
        <taxon>Metazoa</taxon>
        <taxon>Chordata</taxon>
        <taxon>Craniata</taxon>
        <taxon>Vertebrata</taxon>
        <taxon>Euteleostomi</taxon>
        <taxon>Actinopterygii</taxon>
        <taxon>Neopterygii</taxon>
        <taxon>Teleostei</taxon>
        <taxon>Neoteleostei</taxon>
        <taxon>Acanthomorphata</taxon>
        <taxon>Ovalentaria</taxon>
        <taxon>Atherinomorphae</taxon>
        <taxon>Beloniformes</taxon>
        <taxon>Adrianichthyidae</taxon>
        <taxon>Oryziinae</taxon>
        <taxon>Oryzias</taxon>
    </lineage>
</organism>
<evidence type="ECO:0000256" key="1">
    <source>
        <dbReference type="ARBA" id="ARBA00004328"/>
    </source>
</evidence>
<evidence type="ECO:0000313" key="9">
    <source>
        <dbReference type="Ensembl" id="ENSOMEP00000011450.1"/>
    </source>
</evidence>
<name>A0A3B3C0U5_ORYME</name>
<keyword evidence="6" id="KW-0812">Transmembrane</keyword>
<evidence type="ECO:0000313" key="10">
    <source>
        <dbReference type="Proteomes" id="UP000261560"/>
    </source>
</evidence>